<dbReference type="GO" id="GO:0009581">
    <property type="term" value="P:detection of external stimulus"/>
    <property type="evidence" value="ECO:0007669"/>
    <property type="project" value="UniProtKB-ARBA"/>
</dbReference>
<dbReference type="GO" id="GO:0046872">
    <property type="term" value="F:metal ion binding"/>
    <property type="evidence" value="ECO:0007669"/>
    <property type="project" value="UniProtKB-KW"/>
</dbReference>
<evidence type="ECO:0000256" key="8">
    <source>
        <dbReference type="ARBA" id="ARBA00022837"/>
    </source>
</evidence>
<comment type="function">
    <text evidence="15">Voltage-sensitive calcium channels (VSCC) mediate the entry of calcium ions into excitable cells and are also involved in a variety of calcium-dependent processes, including muscle contraction, hormone or neurotransmitter release, gene expression, cell motility, cell division and cell death.</text>
</comment>
<dbReference type="FunFam" id="1.20.120.350:FF:000006">
    <property type="entry name" value="Voltage-dependent L-type calcium channel subunit alpha"/>
    <property type="match status" value="1"/>
</dbReference>
<feature type="transmembrane region" description="Helical" evidence="17">
    <location>
        <begin position="127"/>
        <end position="143"/>
    </location>
</feature>
<dbReference type="InterPro" id="IPR002077">
    <property type="entry name" value="VDCCAlpha1"/>
</dbReference>
<dbReference type="FunFam" id="1.10.287.70:FF:000107">
    <property type="entry name" value="Voltage-dependent L-type calcium channel subunit alpha"/>
    <property type="match status" value="1"/>
</dbReference>
<evidence type="ECO:0000256" key="15">
    <source>
        <dbReference type="RuleBase" id="RU003808"/>
    </source>
</evidence>
<evidence type="ECO:0000259" key="18">
    <source>
        <dbReference type="Pfam" id="PF00520"/>
    </source>
</evidence>
<evidence type="ECO:0000256" key="10">
    <source>
        <dbReference type="ARBA" id="ARBA00022989"/>
    </source>
</evidence>
<dbReference type="InterPro" id="IPR027359">
    <property type="entry name" value="Volt_channel_dom_sf"/>
</dbReference>
<feature type="binding site" evidence="14">
    <location>
        <position position="309"/>
    </location>
    <ligand>
        <name>Ca(2+)</name>
        <dbReference type="ChEBI" id="CHEBI:29108"/>
    </ligand>
</feature>
<keyword evidence="7" id="KW-0677">Repeat</keyword>
<feature type="region of interest" description="Disordered" evidence="16">
    <location>
        <begin position="367"/>
        <end position="406"/>
    </location>
</feature>
<evidence type="ECO:0000256" key="3">
    <source>
        <dbReference type="ARBA" id="ARBA00022568"/>
    </source>
</evidence>
<dbReference type="GO" id="GO:0019722">
    <property type="term" value="P:calcium-mediated signaling"/>
    <property type="evidence" value="ECO:0007669"/>
    <property type="project" value="UniProtKB-ARBA"/>
</dbReference>
<feature type="binding site" evidence="14">
    <location>
        <position position="679"/>
    </location>
    <ligand>
        <name>Ca(2+)</name>
        <dbReference type="ChEBI" id="CHEBI:29108"/>
    </ligand>
</feature>
<dbReference type="GO" id="GO:0050906">
    <property type="term" value="P:detection of stimulus involved in sensory perception"/>
    <property type="evidence" value="ECO:0007669"/>
    <property type="project" value="UniProtKB-ARBA"/>
</dbReference>
<keyword evidence="2" id="KW-0813">Transport</keyword>
<dbReference type="GO" id="GO:0016323">
    <property type="term" value="C:basolateral plasma membrane"/>
    <property type="evidence" value="ECO:0007669"/>
    <property type="project" value="UniProtKB-ARBA"/>
</dbReference>
<dbReference type="Proteomes" id="UP000605970">
    <property type="component" value="Unassembled WGS sequence"/>
</dbReference>
<evidence type="ECO:0000256" key="7">
    <source>
        <dbReference type="ARBA" id="ARBA00022737"/>
    </source>
</evidence>
<evidence type="ECO:0000256" key="14">
    <source>
        <dbReference type="PIRSR" id="PIRSR602077-1"/>
    </source>
</evidence>
<dbReference type="GO" id="GO:0009582">
    <property type="term" value="P:detection of abiotic stimulus"/>
    <property type="evidence" value="ECO:0007669"/>
    <property type="project" value="UniProtKB-ARBA"/>
</dbReference>
<evidence type="ECO:0000256" key="5">
    <source>
        <dbReference type="ARBA" id="ARBA00022692"/>
    </source>
</evidence>
<dbReference type="PRINTS" id="PR00167">
    <property type="entry name" value="CACHANNEL"/>
</dbReference>
<dbReference type="GO" id="GO:0008331">
    <property type="term" value="F:high voltage-gated calcium channel activity"/>
    <property type="evidence" value="ECO:0007669"/>
    <property type="project" value="TreeGrafter"/>
</dbReference>
<dbReference type="PRINTS" id="PR01630">
    <property type="entry name" value="LVDCCALPHA1"/>
</dbReference>
<dbReference type="PANTHER" id="PTHR45628:SF1">
    <property type="entry name" value="VOLTAGE-DEPENDENT CALCIUM CHANNEL TYPE D SUBUNIT ALPHA-1"/>
    <property type="match status" value="1"/>
</dbReference>
<dbReference type="AlphaFoldDB" id="A0A8S9ZXU1"/>
<keyword evidence="11" id="KW-0406">Ion transport</keyword>
<dbReference type="Gene3D" id="1.20.120.350">
    <property type="entry name" value="Voltage-gated potassium channels. Chain C"/>
    <property type="match status" value="3"/>
</dbReference>
<evidence type="ECO:0000256" key="1">
    <source>
        <dbReference type="ARBA" id="ARBA00004141"/>
    </source>
</evidence>
<evidence type="ECO:0000256" key="11">
    <source>
        <dbReference type="ARBA" id="ARBA00023065"/>
    </source>
</evidence>
<protein>
    <recommendedName>
        <fullName evidence="15">Voltage-dependent L-type calcium channel subunit alpha</fullName>
    </recommendedName>
</protein>
<feature type="transmembrane region" description="Helical" evidence="17">
    <location>
        <begin position="582"/>
        <end position="610"/>
    </location>
</feature>
<dbReference type="InterPro" id="IPR050599">
    <property type="entry name" value="VDCC_alpha-1_subunit"/>
</dbReference>
<reference evidence="19" key="1">
    <citation type="journal article" date="2020" name="Ecol. Evol.">
        <title>Genome structure and content of the rice root-knot nematode (Meloidogyne graminicola).</title>
        <authorList>
            <person name="Phan N.T."/>
            <person name="Danchin E.G.J."/>
            <person name="Klopp C."/>
            <person name="Perfus-Barbeoch L."/>
            <person name="Kozlowski D.K."/>
            <person name="Koutsovoulos G.D."/>
            <person name="Lopez-Roques C."/>
            <person name="Bouchez O."/>
            <person name="Zahm M."/>
            <person name="Besnard G."/>
            <person name="Bellafiore S."/>
        </authorList>
    </citation>
    <scope>NUCLEOTIDE SEQUENCE</scope>
    <source>
        <strain evidence="19">VN-18</strain>
    </source>
</reference>
<feature type="transmembrane region" description="Helical" evidence="17">
    <location>
        <begin position="334"/>
        <end position="356"/>
    </location>
</feature>
<dbReference type="SUPFAM" id="SSF81324">
    <property type="entry name" value="Voltage-gated potassium channels"/>
    <property type="match status" value="3"/>
</dbReference>
<feature type="transmembrane region" description="Helical" evidence="17">
    <location>
        <begin position="817"/>
        <end position="835"/>
    </location>
</feature>
<feature type="transmembrane region" description="Helical" evidence="17">
    <location>
        <begin position="253"/>
        <end position="275"/>
    </location>
</feature>
<organism evidence="19 20">
    <name type="scientific">Meloidogyne graminicola</name>
    <dbReference type="NCBI Taxonomy" id="189291"/>
    <lineage>
        <taxon>Eukaryota</taxon>
        <taxon>Metazoa</taxon>
        <taxon>Ecdysozoa</taxon>
        <taxon>Nematoda</taxon>
        <taxon>Chromadorea</taxon>
        <taxon>Rhabditida</taxon>
        <taxon>Tylenchina</taxon>
        <taxon>Tylenchomorpha</taxon>
        <taxon>Tylenchoidea</taxon>
        <taxon>Meloidogynidae</taxon>
        <taxon>Meloidogyninae</taxon>
        <taxon>Meloidogyne</taxon>
    </lineage>
</organism>
<evidence type="ECO:0000256" key="17">
    <source>
        <dbReference type="SAM" id="Phobius"/>
    </source>
</evidence>
<dbReference type="FunFam" id="1.20.120.350:FF:000001">
    <property type="entry name" value="Voltage-dependent L-type calcium channel subunit alpha"/>
    <property type="match status" value="1"/>
</dbReference>
<dbReference type="Gene3D" id="1.10.287.70">
    <property type="match status" value="2"/>
</dbReference>
<feature type="domain" description="Ion transport" evidence="18">
    <location>
        <begin position="783"/>
        <end position="882"/>
    </location>
</feature>
<keyword evidence="20" id="KW-1185">Reference proteome</keyword>
<comment type="subcellular location">
    <subcellularLocation>
        <location evidence="1 15">Membrane</location>
        <topology evidence="1 15">Multi-pass membrane protein</topology>
    </subcellularLocation>
</comment>
<dbReference type="GO" id="GO:0098703">
    <property type="term" value="P:calcium ion import across plasma membrane"/>
    <property type="evidence" value="ECO:0007669"/>
    <property type="project" value="TreeGrafter"/>
</dbReference>
<dbReference type="InterPro" id="IPR005821">
    <property type="entry name" value="Ion_trans_dom"/>
</dbReference>
<dbReference type="InterPro" id="IPR005446">
    <property type="entry name" value="VDCC_L_a1su"/>
</dbReference>
<accession>A0A8S9ZXU1</accession>
<evidence type="ECO:0000256" key="12">
    <source>
        <dbReference type="ARBA" id="ARBA00023136"/>
    </source>
</evidence>
<feature type="domain" description="Ion transport" evidence="18">
    <location>
        <begin position="126"/>
        <end position="363"/>
    </location>
</feature>
<keyword evidence="5 17" id="KW-0812">Transmembrane</keyword>
<dbReference type="OrthoDB" id="431720at2759"/>
<keyword evidence="13" id="KW-0407">Ion channel</keyword>
<comment type="caution">
    <text evidence="19">The sequence shown here is derived from an EMBL/GenBank/DDBJ whole genome shotgun (WGS) entry which is preliminary data.</text>
</comment>
<keyword evidence="6 14" id="KW-0479">Metal-binding</keyword>
<keyword evidence="12 17" id="KW-0472">Membrane</keyword>
<dbReference type="Gene3D" id="6.10.250.2500">
    <property type="match status" value="1"/>
</dbReference>
<feature type="transmembrane region" description="Helical" evidence="17">
    <location>
        <begin position="847"/>
        <end position="864"/>
    </location>
</feature>
<dbReference type="GO" id="GO:0005891">
    <property type="term" value="C:voltage-gated calcium channel complex"/>
    <property type="evidence" value="ECO:0007669"/>
    <property type="project" value="InterPro"/>
</dbReference>
<evidence type="ECO:0000256" key="6">
    <source>
        <dbReference type="ARBA" id="ARBA00022723"/>
    </source>
</evidence>
<feature type="transmembrane region" description="Helical" evidence="17">
    <location>
        <begin position="706"/>
        <end position="731"/>
    </location>
</feature>
<feature type="transmembrane region" description="Helical" evidence="17">
    <location>
        <begin position="465"/>
        <end position="484"/>
    </location>
</feature>
<dbReference type="EMBL" id="JABEBT010000014">
    <property type="protein sequence ID" value="KAF7638112.1"/>
    <property type="molecule type" value="Genomic_DNA"/>
</dbReference>
<feature type="compositionally biased region" description="Acidic residues" evidence="16">
    <location>
        <begin position="372"/>
        <end position="394"/>
    </location>
</feature>
<evidence type="ECO:0000256" key="9">
    <source>
        <dbReference type="ARBA" id="ARBA00022882"/>
    </source>
</evidence>
<dbReference type="GO" id="GO:0042045">
    <property type="term" value="P:epithelial fluid transport"/>
    <property type="evidence" value="ECO:0007669"/>
    <property type="project" value="UniProtKB-ARBA"/>
</dbReference>
<feature type="transmembrane region" description="Helical" evidence="17">
    <location>
        <begin position="776"/>
        <end position="797"/>
    </location>
</feature>
<dbReference type="Pfam" id="PF00520">
    <property type="entry name" value="Ion_trans"/>
    <property type="match status" value="3"/>
</dbReference>
<proteinExistence type="inferred from homology"/>
<feature type="transmembrane region" description="Helical" evidence="17">
    <location>
        <begin position="496"/>
        <end position="518"/>
    </location>
</feature>
<keyword evidence="3 15" id="KW-0109">Calcium transport</keyword>
<keyword evidence="8 14" id="KW-0106">Calcium</keyword>
<keyword evidence="9 15" id="KW-0851">Voltage-gated channel</keyword>
<dbReference type="GO" id="GO:0016322">
    <property type="term" value="P:neuron remodeling"/>
    <property type="evidence" value="ECO:0007669"/>
    <property type="project" value="UniProtKB-ARBA"/>
</dbReference>
<keyword evidence="10 17" id="KW-1133">Transmembrane helix</keyword>
<evidence type="ECO:0000256" key="13">
    <source>
        <dbReference type="ARBA" id="ARBA00023303"/>
    </source>
</evidence>
<name>A0A8S9ZXU1_9BILA</name>
<feature type="domain" description="Ion transport" evidence="18">
    <location>
        <begin position="463"/>
        <end position="740"/>
    </location>
</feature>
<evidence type="ECO:0000256" key="4">
    <source>
        <dbReference type="ARBA" id="ARBA00022673"/>
    </source>
</evidence>
<gene>
    <name evidence="19" type="ORF">Mgra_00002338</name>
</gene>
<evidence type="ECO:0000256" key="2">
    <source>
        <dbReference type="ARBA" id="ARBA00022448"/>
    </source>
</evidence>
<keyword evidence="4 15" id="KW-0107">Calcium channel</keyword>
<evidence type="ECO:0000313" key="20">
    <source>
        <dbReference type="Proteomes" id="UP000605970"/>
    </source>
</evidence>
<sequence>MALDIFCYISVLSGEFSKEREKANARGLFQKFREKQQLEEDLKGYLDWITQAEDIEQLNEDDEHLGVDEHLLGGGVGDLDGDDNIDGEEQGNEEQQRPHALIVQWRFLQRLNRRCRRGCRRMVKSQMFYWLVIVLVFLNTLVLTSEHYGQEQWLDHFQTGANLFFVILFTMEMLLKMYSLGLLQYMNSQFNRFDCFIVISSIIEFVLVYFEFMKPLGISVLRSARLLRIFKVTKYWASLSQLITSLLSSLRSIISLLLLLFLFIVIFALLGMQVFGGRFNYDPMRPKPRANFDTFTQSLLTVFQILTGEDWNTVMYNGIESYGGIGSIGMISSIYFIVLFICGNYILLNVFLAIAVDNLAEADQVMNAKPGEEEDEMEIEGEYEDDDKYDDNVNDEERGENGGREGGGVVDDNGEVIIVGARPRRSSHLTGQTKQKPIPKASSLFLLSHTNPFRLFCNRIINHSYFTNSVLICILVSSAMLAAEDPLQAQSYRNTILNYFDYFFTTIFTVEITLKVIVYGLVLHKGSFCRNAFNLLDILVVAVSLISFVLKSDAISVVKILRVLRVLRPLRAINRAKGLKHVVQCVIVAVKTIGNIMLVTFMLQFMFAIIGVQLFKGTFFSCNDPSKMTEMECRGEFITFEDGDTTKPVSMKRIWQRADFHFDNVMDAMISLFVVSTFEGWPDLLYVAINSNEEDRGPIYNARQPVAIFFIAFIVVIAFFMMNIFVGFVIVTFQNEGEREYENCELDKNQRKCIEFALKAKPHRRYIPRNRFQYRVWWFVTSQFFEYAIFIIIMLNTTTLALKHYPPDPQMDHILDILNLIFTGVFAFEALFKIIALNPKNYFGDRWNSFDFVIVLGSFIDIIYGKIGGTGSNIISINFFVFFVLCV</sequence>
<evidence type="ECO:0000313" key="19">
    <source>
        <dbReference type="EMBL" id="KAF7638112.1"/>
    </source>
</evidence>
<dbReference type="FunFam" id="1.10.287.70:FF:000117">
    <property type="entry name" value="Voltage-gated Ca2+ channel, alpha subunit"/>
    <property type="match status" value="1"/>
</dbReference>
<comment type="similarity">
    <text evidence="15">Belongs to the calcium channel alpha-1 subunit (TC 1.A.1.11) family.</text>
</comment>
<evidence type="ECO:0000256" key="16">
    <source>
        <dbReference type="SAM" id="MobiDB-lite"/>
    </source>
</evidence>
<dbReference type="PANTHER" id="PTHR45628">
    <property type="entry name" value="VOLTAGE-DEPENDENT CALCIUM CHANNEL TYPE A SUBUNIT ALPHA-1"/>
    <property type="match status" value="1"/>
</dbReference>
<feature type="transmembrane region" description="Helical" evidence="17">
    <location>
        <begin position="163"/>
        <end position="183"/>
    </location>
</feature>